<evidence type="ECO:0000313" key="2">
    <source>
        <dbReference type="EMBL" id="KAF4464599.1"/>
    </source>
</evidence>
<feature type="compositionally biased region" description="Basic and acidic residues" evidence="1">
    <location>
        <begin position="64"/>
        <end position="74"/>
    </location>
</feature>
<evidence type="ECO:0000313" key="3">
    <source>
        <dbReference type="Proteomes" id="UP000554235"/>
    </source>
</evidence>
<feature type="compositionally biased region" description="Polar residues" evidence="1">
    <location>
        <begin position="203"/>
        <end position="214"/>
    </location>
</feature>
<gene>
    <name evidence="2" type="ORF">FALBO_8551</name>
</gene>
<feature type="region of interest" description="Disordered" evidence="1">
    <location>
        <begin position="519"/>
        <end position="630"/>
    </location>
</feature>
<comment type="caution">
    <text evidence="2">The sequence shown here is derived from an EMBL/GenBank/DDBJ whole genome shotgun (WGS) entry which is preliminary data.</text>
</comment>
<dbReference type="AlphaFoldDB" id="A0A8H4LAZ4"/>
<feature type="compositionally biased region" description="Polar residues" evidence="1">
    <location>
        <begin position="146"/>
        <end position="166"/>
    </location>
</feature>
<name>A0A8H4LAZ4_9HYPO</name>
<feature type="compositionally biased region" description="Basic residues" evidence="1">
    <location>
        <begin position="272"/>
        <end position="283"/>
    </location>
</feature>
<sequence length="643" mass="68435">MERPRNLTGEYDESAIMDDIKASDEQAGADVPRTHGRSPMAKTRSMSDGGGTPSRLSPSPRIVEASRRTSKDDSSIPTPQPVTPRRPDLSNRGFSIQMPPRDFTPPAANPYVKPAPLSPKLDHSQIYASPTNILPRRSRGLDFSRAATSLHHSTLAEQSSPDSSPTAGGRAMNIPSRRSHYAGPEQTSTSLWSVMGNQEKMHVSSSLGSTQAIGSDSSSSSDDDDLMDEDMDEAYVTTPQVNKIGPILGPQGSGGTFGSPAMSSLMSFQQRQRPRKQPKKKGRGPLGLGFSGASLSKSPPSNSARARRESISWQANQLHISGADSDEARAMGDVDGLGDGQRNVIRRVVTRRGNLLPKTKTFARIRAALMEESTPAEAEFRREAEVVKQVRESDMDLEPRIPPPATDATQSTTAPSSPNLTQQEGLNDVPEDDIMGDVAMGLSSSFKQHAIKNSKGKTFWDTFSESSSTGGARTTPPPAAFLPRGSSSGISEDVAMDSPSVGGAAVGLPNQQVNKYLTPQASQNSGPQPPSAAEITRRINSKRRRDDDFDPVSFKRRAVSPGMSVHNSPIMQSPLQRDGMSWGSRPGSNGGDKAGSSAPSESGSTPGNLSGGSSAAGRLNGKGRIGFQGMIDTNDGIMRMSIE</sequence>
<feature type="region of interest" description="Disordered" evidence="1">
    <location>
        <begin position="390"/>
        <end position="436"/>
    </location>
</feature>
<feature type="compositionally biased region" description="Polar residues" evidence="1">
    <location>
        <begin position="407"/>
        <end position="425"/>
    </location>
</feature>
<dbReference type="OrthoDB" id="340550at2759"/>
<dbReference type="Proteomes" id="UP000554235">
    <property type="component" value="Unassembled WGS sequence"/>
</dbReference>
<feature type="compositionally biased region" description="Polar residues" evidence="1">
    <location>
        <begin position="463"/>
        <end position="472"/>
    </location>
</feature>
<protein>
    <submittedName>
        <fullName evidence="2">Uncharacterized protein</fullName>
    </submittedName>
</protein>
<evidence type="ECO:0000256" key="1">
    <source>
        <dbReference type="SAM" id="MobiDB-lite"/>
    </source>
</evidence>
<feature type="compositionally biased region" description="Polar residues" evidence="1">
    <location>
        <begin position="565"/>
        <end position="575"/>
    </location>
</feature>
<feature type="compositionally biased region" description="Basic and acidic residues" evidence="1">
    <location>
        <begin position="390"/>
        <end position="399"/>
    </location>
</feature>
<feature type="compositionally biased region" description="Polar residues" evidence="1">
    <location>
        <begin position="293"/>
        <end position="304"/>
    </location>
</feature>
<feature type="compositionally biased region" description="Polar residues" evidence="1">
    <location>
        <begin position="185"/>
        <end position="196"/>
    </location>
</feature>
<feature type="compositionally biased region" description="Acidic residues" evidence="1">
    <location>
        <begin position="221"/>
        <end position="233"/>
    </location>
</feature>
<keyword evidence="3" id="KW-1185">Reference proteome</keyword>
<feature type="region of interest" description="Disordered" evidence="1">
    <location>
        <begin position="463"/>
        <end position="507"/>
    </location>
</feature>
<proteinExistence type="predicted"/>
<dbReference type="PANTHER" id="PTHR42106:SF1">
    <property type="match status" value="1"/>
</dbReference>
<feature type="compositionally biased region" description="Polar residues" evidence="1">
    <location>
        <begin position="597"/>
        <end position="613"/>
    </location>
</feature>
<dbReference type="EMBL" id="JAADYS010001166">
    <property type="protein sequence ID" value="KAF4464599.1"/>
    <property type="molecule type" value="Genomic_DNA"/>
</dbReference>
<accession>A0A8H4LAZ4</accession>
<dbReference type="PANTHER" id="PTHR42106">
    <property type="entry name" value="CHROMOSOME 10, WHOLE GENOME SHOTGUN SEQUENCE"/>
    <property type="match status" value="1"/>
</dbReference>
<feature type="region of interest" description="Disordered" evidence="1">
    <location>
        <begin position="1"/>
        <end position="311"/>
    </location>
</feature>
<reference evidence="2 3" key="1">
    <citation type="submission" date="2020-01" db="EMBL/GenBank/DDBJ databases">
        <title>Identification and distribution of gene clusters putatively required for synthesis of sphingolipid metabolism inhibitors in phylogenetically diverse species of the filamentous fungus Fusarium.</title>
        <authorList>
            <person name="Kim H.-S."/>
            <person name="Busman M."/>
            <person name="Brown D.W."/>
            <person name="Divon H."/>
            <person name="Uhlig S."/>
            <person name="Proctor R.H."/>
        </authorList>
    </citation>
    <scope>NUCLEOTIDE SEQUENCE [LARGE SCALE GENOMIC DNA]</scope>
    <source>
        <strain evidence="2 3">NRRL 20459</strain>
    </source>
</reference>
<organism evidence="2 3">
    <name type="scientific">Fusarium albosuccineum</name>
    <dbReference type="NCBI Taxonomy" id="1237068"/>
    <lineage>
        <taxon>Eukaryota</taxon>
        <taxon>Fungi</taxon>
        <taxon>Dikarya</taxon>
        <taxon>Ascomycota</taxon>
        <taxon>Pezizomycotina</taxon>
        <taxon>Sordariomycetes</taxon>
        <taxon>Hypocreomycetidae</taxon>
        <taxon>Hypocreales</taxon>
        <taxon>Nectriaceae</taxon>
        <taxon>Fusarium</taxon>
        <taxon>Fusarium decemcellulare species complex</taxon>
    </lineage>
</organism>